<dbReference type="PROSITE" id="PS51257">
    <property type="entry name" value="PROKAR_LIPOPROTEIN"/>
    <property type="match status" value="1"/>
</dbReference>
<evidence type="ECO:0000256" key="2">
    <source>
        <dbReference type="SAM" id="SignalP"/>
    </source>
</evidence>
<dbReference type="PANTHER" id="PTHR47150">
    <property type="entry name" value="OS12G0169200 PROTEIN"/>
    <property type="match status" value="1"/>
</dbReference>
<evidence type="ECO:0000313" key="3">
    <source>
        <dbReference type="EMBL" id="KAK1628920.1"/>
    </source>
</evidence>
<evidence type="ECO:0000313" key="4">
    <source>
        <dbReference type="Proteomes" id="UP001231189"/>
    </source>
</evidence>
<feature type="region of interest" description="Disordered" evidence="1">
    <location>
        <begin position="271"/>
        <end position="293"/>
    </location>
</feature>
<feature type="signal peptide" evidence="2">
    <location>
        <begin position="1"/>
        <end position="28"/>
    </location>
</feature>
<gene>
    <name evidence="3" type="ORF">QYE76_003235</name>
</gene>
<comment type="caution">
    <text evidence="3">The sequence shown here is derived from an EMBL/GenBank/DDBJ whole genome shotgun (WGS) entry which is preliminary data.</text>
</comment>
<keyword evidence="2" id="KW-0732">Signal</keyword>
<dbReference type="EMBL" id="JAUUTY010000005">
    <property type="protein sequence ID" value="KAK1628920.1"/>
    <property type="molecule type" value="Genomic_DNA"/>
</dbReference>
<accession>A0AAD8VYN0</accession>
<organism evidence="3 4">
    <name type="scientific">Lolium multiflorum</name>
    <name type="common">Italian ryegrass</name>
    <name type="synonym">Lolium perenne subsp. multiflorum</name>
    <dbReference type="NCBI Taxonomy" id="4521"/>
    <lineage>
        <taxon>Eukaryota</taxon>
        <taxon>Viridiplantae</taxon>
        <taxon>Streptophyta</taxon>
        <taxon>Embryophyta</taxon>
        <taxon>Tracheophyta</taxon>
        <taxon>Spermatophyta</taxon>
        <taxon>Magnoliopsida</taxon>
        <taxon>Liliopsida</taxon>
        <taxon>Poales</taxon>
        <taxon>Poaceae</taxon>
        <taxon>BOP clade</taxon>
        <taxon>Pooideae</taxon>
        <taxon>Poodae</taxon>
        <taxon>Poeae</taxon>
        <taxon>Poeae Chloroplast Group 2 (Poeae type)</taxon>
        <taxon>Loliodinae</taxon>
        <taxon>Loliinae</taxon>
        <taxon>Lolium</taxon>
    </lineage>
</organism>
<keyword evidence="4" id="KW-1185">Reference proteome</keyword>
<proteinExistence type="predicted"/>
<evidence type="ECO:0000256" key="1">
    <source>
        <dbReference type="SAM" id="MobiDB-lite"/>
    </source>
</evidence>
<reference evidence="3" key="1">
    <citation type="submission" date="2023-07" db="EMBL/GenBank/DDBJ databases">
        <title>A chromosome-level genome assembly of Lolium multiflorum.</title>
        <authorList>
            <person name="Chen Y."/>
            <person name="Copetti D."/>
            <person name="Kolliker R."/>
            <person name="Studer B."/>
        </authorList>
    </citation>
    <scope>NUCLEOTIDE SEQUENCE</scope>
    <source>
        <strain evidence="3">02402/16</strain>
        <tissue evidence="3">Leaf</tissue>
    </source>
</reference>
<protein>
    <submittedName>
        <fullName evidence="3">Uncharacterized protein</fullName>
    </submittedName>
</protein>
<feature type="compositionally biased region" description="Basic residues" evidence="1">
    <location>
        <begin position="274"/>
        <end position="291"/>
    </location>
</feature>
<dbReference type="PANTHER" id="PTHR47150:SF5">
    <property type="entry name" value="OS07G0546750 PROTEIN"/>
    <property type="match status" value="1"/>
</dbReference>
<dbReference type="AlphaFoldDB" id="A0AAD8VYN0"/>
<feature type="chain" id="PRO_5042209496" evidence="2">
    <location>
        <begin position="29"/>
        <end position="503"/>
    </location>
</feature>
<dbReference type="InterPro" id="IPR006912">
    <property type="entry name" value="Harbinger_derived_prot"/>
</dbReference>
<name>A0AAD8VYN0_LOLMU</name>
<sequence>MRSLARVVGLWGFLNLHVLMGCLRLARADDTLCPLSLVASMVGASKTRAHRRQLMAPPCGCCLHSTQEASPSCRLSAQPQEDANFLPAVAAELLQLVAEADTVAFLSAASTETGTMAEADDEDMDRHTCSLEELLGGCTRGGNGNSPSSSRECRRQVRAPIEEMLGRLEDDKQTLLVVDDKQPKQLPPLTAGELKDPFNPDFHRAAEGSFGVQLLRPFYCTGLSNCKFHDMDSDDEMLVRVLEDEQAFDDDIQEHLLIIASLQDMLDAEAEKWKRPHRGGSRPGRKKSKPRQRMEVHTMLHNDYFADDATHADNFWRRYRMSKGLFMNILHGVREFDPYFKLKHDVVGIAGFSSIQKCTAAMRMLAYGAPADTQDDYLCISESTDIECMYKFCRAVEACRKDVEQIFGVLQAQFAIVRYPALSWSHDQMWEVVQDCVIVHNMIIGDNRKNHVRTHVGPYECQGPLAEVYHELPADFVDFLAMHAEIRNRNVHEKLQNDLVEHM</sequence>
<dbReference type="Proteomes" id="UP001231189">
    <property type="component" value="Unassembled WGS sequence"/>
</dbReference>
<dbReference type="Pfam" id="PF04827">
    <property type="entry name" value="Plant_tran"/>
    <property type="match status" value="1"/>
</dbReference>